<gene>
    <name evidence="1" type="ORF">BD410DRAFT_796536</name>
</gene>
<keyword evidence="2" id="KW-1185">Reference proteome</keyword>
<protein>
    <submittedName>
        <fullName evidence="1">Uncharacterized protein</fullName>
    </submittedName>
</protein>
<dbReference type="Proteomes" id="UP000294933">
    <property type="component" value="Unassembled WGS sequence"/>
</dbReference>
<evidence type="ECO:0000313" key="1">
    <source>
        <dbReference type="EMBL" id="TDL15252.1"/>
    </source>
</evidence>
<proteinExistence type="predicted"/>
<sequence length="232" mass="25715">MKNTAIAADSSIVHSQLHVPPILRIPLEITSKIFQHCLPEDEFPRPAVKCAPIQLTQVCSVWRELAIGTPHLWSNVLLSSAHDFEGTNEPFTDKLAHHSKALEVWMTRATPLLLSVQIRYPTLPQLPEPALKIEALPPVFLVMAINVTRLKSVSLSLPQDYLGFAWITTHLDASNMESFNIDDTSIPKSRPEYSKHPAVLQADTAETLKALSVRASIVYARTAVTAFILPCP</sequence>
<organism evidence="1 2">
    <name type="scientific">Rickenella mellea</name>
    <dbReference type="NCBI Taxonomy" id="50990"/>
    <lineage>
        <taxon>Eukaryota</taxon>
        <taxon>Fungi</taxon>
        <taxon>Dikarya</taxon>
        <taxon>Basidiomycota</taxon>
        <taxon>Agaricomycotina</taxon>
        <taxon>Agaricomycetes</taxon>
        <taxon>Hymenochaetales</taxon>
        <taxon>Rickenellaceae</taxon>
        <taxon>Rickenella</taxon>
    </lineage>
</organism>
<dbReference type="VEuPathDB" id="FungiDB:BD410DRAFT_796536"/>
<dbReference type="STRING" id="50990.A0A4Y7PK84"/>
<accession>A0A4Y7PK84</accession>
<name>A0A4Y7PK84_9AGAM</name>
<dbReference type="Gene3D" id="1.20.1280.50">
    <property type="match status" value="1"/>
</dbReference>
<reference evidence="1 2" key="1">
    <citation type="submission" date="2018-06" db="EMBL/GenBank/DDBJ databases">
        <title>A transcriptomic atlas of mushroom development highlights an independent origin of complex multicellularity.</title>
        <authorList>
            <consortium name="DOE Joint Genome Institute"/>
            <person name="Krizsan K."/>
            <person name="Almasi E."/>
            <person name="Merenyi Z."/>
            <person name="Sahu N."/>
            <person name="Viragh M."/>
            <person name="Koszo T."/>
            <person name="Mondo S."/>
            <person name="Kiss B."/>
            <person name="Balint B."/>
            <person name="Kues U."/>
            <person name="Barry K."/>
            <person name="Hegedus J.C."/>
            <person name="Henrissat B."/>
            <person name="Johnson J."/>
            <person name="Lipzen A."/>
            <person name="Ohm R."/>
            <person name="Nagy I."/>
            <person name="Pangilinan J."/>
            <person name="Yan J."/>
            <person name="Xiong Y."/>
            <person name="Grigoriev I.V."/>
            <person name="Hibbett D.S."/>
            <person name="Nagy L.G."/>
        </authorList>
    </citation>
    <scope>NUCLEOTIDE SEQUENCE [LARGE SCALE GENOMIC DNA]</scope>
    <source>
        <strain evidence="1 2">SZMC22713</strain>
    </source>
</reference>
<dbReference type="InterPro" id="IPR036047">
    <property type="entry name" value="F-box-like_dom_sf"/>
</dbReference>
<dbReference type="SUPFAM" id="SSF81383">
    <property type="entry name" value="F-box domain"/>
    <property type="match status" value="1"/>
</dbReference>
<dbReference type="AlphaFoldDB" id="A0A4Y7PK84"/>
<evidence type="ECO:0000313" key="2">
    <source>
        <dbReference type="Proteomes" id="UP000294933"/>
    </source>
</evidence>
<dbReference type="EMBL" id="ML170283">
    <property type="protein sequence ID" value="TDL15252.1"/>
    <property type="molecule type" value="Genomic_DNA"/>
</dbReference>
<dbReference type="OrthoDB" id="2269034at2759"/>